<dbReference type="RefSeq" id="XP_011210653.2">
    <property type="nucleotide sequence ID" value="XM_011212351.4"/>
</dbReference>
<feature type="region of interest" description="Disordered" evidence="1">
    <location>
        <begin position="203"/>
        <end position="224"/>
    </location>
</feature>
<feature type="compositionally biased region" description="Polar residues" evidence="1">
    <location>
        <begin position="1"/>
        <end position="22"/>
    </location>
</feature>
<sequence>MESPRTESTMSAKSEPATSIKITTKPESEPVIPIAVTTTTPELKNNVGVMNRNTMDPDRDDGFSDIDERPLNKSENTQNCPKYLLTTMIPTCLADCKKAYAENGNVMTKTERRKLTGAIIKYFRLNKILFKPEIATDLAKQIKRHFPTEKKRDWYKHKDSTSRGFLHRRYYNYLRRKQIKIFNLPIPHRPWLQDEKALDPNEFAKCDDEHDGPKPDDQCMDDKKSLDSQGFIKCDGGPGCPYPDAHGEDGKVPLDPEGCDDGHDSPKPDDQCMDDKKSLDSHGFIKCDGGPGCPYPDAHGEDGKVPFDPDWITKCDDEHDGPKPDGQGEEDKESLEHGGYFQFADGRNRPKKEDRLERFDNGMRRVQLWLEDVVKCGNDINAIDMWKDKWMFRREQLEQLKPGDTKQLEAYLAEWADFKGTNSRQLLNYDFEQMYPGKIEYYNKHLYYFNAHIFTYMAVHLKDGKFLKFFEQYRSEMVAFNKDQTFTYLHMMHDIMHPQSCYNTTENSRPYSTAESERASMRIVEKESEVDSYNEWHPCIFVLLGETPGSNRYIVAWRDMRYELPLGEALLAAIQLYLLFKLKYPPACASFWQFVRYYFMHIELPQDIFYVRLESLKVYMELLSPFPLLPLPSPPPPLPPMPFLLGETFDEALSNNLKKF</sequence>
<dbReference type="RefSeq" id="XP_011210661.1">
    <property type="nucleotide sequence ID" value="XM_011212359.3"/>
</dbReference>
<evidence type="ECO:0000313" key="3">
    <source>
        <dbReference type="RefSeq" id="XP_011210653.1"/>
    </source>
</evidence>
<dbReference type="RefSeq" id="XP_019847941.2">
    <property type="nucleotide sequence ID" value="XM_019992382.3"/>
</dbReference>
<protein>
    <submittedName>
        <fullName evidence="3 4">uncharacterized protein LOC105231189</fullName>
    </submittedName>
</protein>
<accession>A0A6I9VK79</accession>
<evidence type="ECO:0000313" key="5">
    <source>
        <dbReference type="RefSeq" id="XP_011210670.1"/>
    </source>
</evidence>
<dbReference type="GeneID" id="105231189"/>
<evidence type="ECO:0000313" key="4">
    <source>
        <dbReference type="RefSeq" id="XP_011210661.1"/>
    </source>
</evidence>
<proteinExistence type="predicted"/>
<dbReference type="Proteomes" id="UP001652620">
    <property type="component" value="Chromosome 3"/>
</dbReference>
<feature type="compositionally biased region" description="Basic and acidic residues" evidence="1">
    <location>
        <begin position="55"/>
        <end position="72"/>
    </location>
</feature>
<dbReference type="RefSeq" id="XP_011210670.1">
    <property type="nucleotide sequence ID" value="XM_011212368.3"/>
</dbReference>
<dbReference type="RefSeq" id="XP_011210670.2">
    <property type="nucleotide sequence ID" value="XM_011212368.4"/>
</dbReference>
<gene>
    <name evidence="3 4 5" type="primary">LOC105231189</name>
</gene>
<feature type="region of interest" description="Disordered" evidence="1">
    <location>
        <begin position="1"/>
        <end position="26"/>
    </location>
</feature>
<feature type="region of interest" description="Disordered" evidence="1">
    <location>
        <begin position="244"/>
        <end position="277"/>
    </location>
</feature>
<feature type="compositionally biased region" description="Basic and acidic residues" evidence="1">
    <location>
        <begin position="245"/>
        <end position="277"/>
    </location>
</feature>
<name>A0A6I9VK79_BACDO</name>
<reference evidence="3 4" key="1">
    <citation type="submission" date="2022-04" db="UniProtKB">
        <authorList>
            <consortium name="RefSeq"/>
        </authorList>
    </citation>
    <scope>IDENTIFICATION</scope>
    <source>
        <strain evidence="3 4">Punador</strain>
    </source>
</reference>
<evidence type="ECO:0000256" key="1">
    <source>
        <dbReference type="SAM" id="MobiDB-lite"/>
    </source>
</evidence>
<feature type="compositionally biased region" description="Basic and acidic residues" evidence="1">
    <location>
        <begin position="298"/>
        <end position="323"/>
    </location>
</feature>
<keyword evidence="2" id="KW-1185">Reference proteome</keyword>
<organism evidence="3">
    <name type="scientific">Bactrocera dorsalis</name>
    <name type="common">Oriental fruit fly</name>
    <name type="synonym">Dacus dorsalis</name>
    <dbReference type="NCBI Taxonomy" id="27457"/>
    <lineage>
        <taxon>Eukaryota</taxon>
        <taxon>Metazoa</taxon>
        <taxon>Ecdysozoa</taxon>
        <taxon>Arthropoda</taxon>
        <taxon>Hexapoda</taxon>
        <taxon>Insecta</taxon>
        <taxon>Pterygota</taxon>
        <taxon>Neoptera</taxon>
        <taxon>Endopterygota</taxon>
        <taxon>Diptera</taxon>
        <taxon>Brachycera</taxon>
        <taxon>Muscomorpha</taxon>
        <taxon>Tephritoidea</taxon>
        <taxon>Tephritidae</taxon>
        <taxon>Bactrocera</taxon>
        <taxon>Bactrocera</taxon>
    </lineage>
</organism>
<feature type="region of interest" description="Disordered" evidence="1">
    <location>
        <begin position="298"/>
        <end position="334"/>
    </location>
</feature>
<dbReference type="RefSeq" id="XP_011210661.2">
    <property type="nucleotide sequence ID" value="XM_011212359.4"/>
</dbReference>
<evidence type="ECO:0000313" key="2">
    <source>
        <dbReference type="Proteomes" id="UP001652620"/>
    </source>
</evidence>
<dbReference type="RefSeq" id="XP_011210653.1">
    <property type="nucleotide sequence ID" value="XM_011212351.3"/>
</dbReference>
<feature type="region of interest" description="Disordered" evidence="1">
    <location>
        <begin position="47"/>
        <end position="73"/>
    </location>
</feature>
<dbReference type="OrthoDB" id="3598281at2759"/>